<keyword evidence="3" id="KW-1185">Reference proteome</keyword>
<dbReference type="Proteomes" id="UP000003947">
    <property type="component" value="Unassembled WGS sequence"/>
</dbReference>
<reference evidence="2 3" key="1">
    <citation type="submission" date="2012-02" db="EMBL/GenBank/DDBJ databases">
        <title>Improved High-Quality Draft sequence of Microvirga sp. WSM3557.</title>
        <authorList>
            <consortium name="US DOE Joint Genome Institute"/>
            <person name="Lucas S."/>
            <person name="Han J."/>
            <person name="Lapidus A."/>
            <person name="Cheng J.-F."/>
            <person name="Goodwin L."/>
            <person name="Pitluck S."/>
            <person name="Peters L."/>
            <person name="Zhang X."/>
            <person name="Detter J.C."/>
            <person name="Han C."/>
            <person name="Tapia R."/>
            <person name="Land M."/>
            <person name="Hauser L."/>
            <person name="Kyrpides N."/>
            <person name="Ivanova N."/>
            <person name="Pagani I."/>
            <person name="Brau L."/>
            <person name="Yates R."/>
            <person name="O'Hara G."/>
            <person name="Rui T."/>
            <person name="Howieson J."/>
            <person name="Reeve W."/>
            <person name="Woyke T."/>
        </authorList>
    </citation>
    <scope>NUCLEOTIDE SEQUENCE [LARGE SCALE GENOMIC DNA]</scope>
    <source>
        <strain evidence="2 3">WSM3557</strain>
    </source>
</reference>
<gene>
    <name evidence="2" type="ORF">MicloDRAFT_00031930</name>
</gene>
<proteinExistence type="predicted"/>
<keyword evidence="1" id="KW-0732">Signal</keyword>
<protein>
    <submittedName>
        <fullName evidence="2">Uncharacterized protein</fullName>
    </submittedName>
</protein>
<feature type="signal peptide" evidence="1">
    <location>
        <begin position="1"/>
        <end position="19"/>
    </location>
</feature>
<feature type="chain" id="PRO_5003697941" evidence="1">
    <location>
        <begin position="20"/>
        <end position="116"/>
    </location>
</feature>
<dbReference type="AlphaFoldDB" id="I4YRQ2"/>
<dbReference type="EMBL" id="JH660645">
    <property type="protein sequence ID" value="EIM26644.1"/>
    <property type="molecule type" value="Genomic_DNA"/>
</dbReference>
<dbReference type="HOGENOM" id="CLU_2094048_0_0_5"/>
<name>I4YRQ2_9HYPH</name>
<accession>I4YRQ2</accession>
<evidence type="ECO:0000313" key="3">
    <source>
        <dbReference type="Proteomes" id="UP000003947"/>
    </source>
</evidence>
<evidence type="ECO:0000256" key="1">
    <source>
        <dbReference type="SAM" id="SignalP"/>
    </source>
</evidence>
<evidence type="ECO:0000313" key="2">
    <source>
        <dbReference type="EMBL" id="EIM26644.1"/>
    </source>
</evidence>
<dbReference type="RefSeq" id="WP_009762695.1">
    <property type="nucleotide sequence ID" value="NZ_CP141051.1"/>
</dbReference>
<organism evidence="2 3">
    <name type="scientific">Microvirga lotononidis</name>
    <dbReference type="NCBI Taxonomy" id="864069"/>
    <lineage>
        <taxon>Bacteria</taxon>
        <taxon>Pseudomonadati</taxon>
        <taxon>Pseudomonadota</taxon>
        <taxon>Alphaproteobacteria</taxon>
        <taxon>Hyphomicrobiales</taxon>
        <taxon>Methylobacteriaceae</taxon>
        <taxon>Microvirga</taxon>
    </lineage>
</organism>
<sequence length="116" mass="12390" precursor="true">MKLYLPFLAGLLITTSASAGTIGKIAIPRFDTDDEEAVFLLQDTEASLGECKGQKALDMYWASGGKSELGATGCWVPTEKNKVLLKVLTSSGETNITYLVSRKRIEFSGGAGLPTE</sequence>
<dbReference type="PATRIC" id="fig|864069.3.peg.3470"/>